<keyword evidence="5" id="KW-0472">Membrane</keyword>
<dbReference type="PANTHER" id="PTHR21346:SF10">
    <property type="entry name" value="TRANSMEMBRANE PROTEIN"/>
    <property type="match status" value="1"/>
</dbReference>
<dbReference type="GO" id="GO:0005509">
    <property type="term" value="F:calcium ion binding"/>
    <property type="evidence" value="ECO:0007669"/>
    <property type="project" value="InterPro"/>
</dbReference>
<dbReference type="EMBL" id="HBIO01007540">
    <property type="protein sequence ID" value="CAE0460818.1"/>
    <property type="molecule type" value="Transcribed_RNA"/>
</dbReference>
<organism evidence="7">
    <name type="scientific">Chaetoceros debilis</name>
    <dbReference type="NCBI Taxonomy" id="122233"/>
    <lineage>
        <taxon>Eukaryota</taxon>
        <taxon>Sar</taxon>
        <taxon>Stramenopiles</taxon>
        <taxon>Ochrophyta</taxon>
        <taxon>Bacillariophyta</taxon>
        <taxon>Coscinodiscophyceae</taxon>
        <taxon>Chaetocerotophycidae</taxon>
        <taxon>Chaetocerotales</taxon>
        <taxon>Chaetocerotaceae</taxon>
        <taxon>Chaetoceros</taxon>
    </lineage>
</organism>
<gene>
    <name evidence="7" type="ORF">CDEB00056_LOCUS5659</name>
</gene>
<evidence type="ECO:0000256" key="5">
    <source>
        <dbReference type="ARBA" id="ARBA00023136"/>
    </source>
</evidence>
<evidence type="ECO:0000256" key="3">
    <source>
        <dbReference type="ARBA" id="ARBA00022692"/>
    </source>
</evidence>
<keyword evidence="4" id="KW-1133">Transmembrane helix</keyword>
<dbReference type="PROSITE" id="PS00018">
    <property type="entry name" value="EF_HAND_1"/>
    <property type="match status" value="1"/>
</dbReference>
<feature type="domain" description="EF-hand" evidence="6">
    <location>
        <begin position="66"/>
        <end position="101"/>
    </location>
</feature>
<dbReference type="PANTHER" id="PTHR21346">
    <property type="entry name" value="FUN14 DOMAIN CONTAINING"/>
    <property type="match status" value="1"/>
</dbReference>
<evidence type="ECO:0000259" key="6">
    <source>
        <dbReference type="PROSITE" id="PS50222"/>
    </source>
</evidence>
<name>A0A7S3V6P4_9STRA</name>
<evidence type="ECO:0000256" key="2">
    <source>
        <dbReference type="ARBA" id="ARBA00009160"/>
    </source>
</evidence>
<dbReference type="AlphaFoldDB" id="A0A7S3V6P4"/>
<dbReference type="PROSITE" id="PS50222">
    <property type="entry name" value="EF_HAND_2"/>
    <property type="match status" value="1"/>
</dbReference>
<dbReference type="InterPro" id="IPR007014">
    <property type="entry name" value="FUN14"/>
</dbReference>
<sequence length="123" mass="13209">MSKEEDPISQILEKVKPYAGKLTFGSLVGYCSGAAAKKIGKALAVVVGLGFIAVQSAAYSGYVDVNWDKVKDDAIAKVDTNGDGEVTLDDLNNYWKKVRTILTKNVPSAGGFSFGFMYGLKYN</sequence>
<comment type="subcellular location">
    <subcellularLocation>
        <location evidence="1">Membrane</location>
    </subcellularLocation>
</comment>
<comment type="similarity">
    <text evidence="2">Belongs to the FUN14 family.</text>
</comment>
<dbReference type="InterPro" id="IPR018247">
    <property type="entry name" value="EF_Hand_1_Ca_BS"/>
</dbReference>
<proteinExistence type="inferred from homology"/>
<evidence type="ECO:0000256" key="1">
    <source>
        <dbReference type="ARBA" id="ARBA00004370"/>
    </source>
</evidence>
<evidence type="ECO:0000256" key="4">
    <source>
        <dbReference type="ARBA" id="ARBA00022989"/>
    </source>
</evidence>
<evidence type="ECO:0000313" key="7">
    <source>
        <dbReference type="EMBL" id="CAE0460818.1"/>
    </source>
</evidence>
<protein>
    <recommendedName>
        <fullName evidence="6">EF-hand domain-containing protein</fullName>
    </recommendedName>
</protein>
<dbReference type="GO" id="GO:0016020">
    <property type="term" value="C:membrane"/>
    <property type="evidence" value="ECO:0007669"/>
    <property type="project" value="UniProtKB-SubCell"/>
</dbReference>
<dbReference type="Pfam" id="PF04930">
    <property type="entry name" value="FUN14"/>
    <property type="match status" value="1"/>
</dbReference>
<keyword evidence="3" id="KW-0812">Transmembrane</keyword>
<reference evidence="7" key="1">
    <citation type="submission" date="2021-01" db="EMBL/GenBank/DDBJ databases">
        <authorList>
            <person name="Corre E."/>
            <person name="Pelletier E."/>
            <person name="Niang G."/>
            <person name="Scheremetjew M."/>
            <person name="Finn R."/>
            <person name="Kale V."/>
            <person name="Holt S."/>
            <person name="Cochrane G."/>
            <person name="Meng A."/>
            <person name="Brown T."/>
            <person name="Cohen L."/>
        </authorList>
    </citation>
    <scope>NUCLEOTIDE SEQUENCE</scope>
    <source>
        <strain evidence="7">MM31A-1</strain>
    </source>
</reference>
<dbReference type="InterPro" id="IPR002048">
    <property type="entry name" value="EF_hand_dom"/>
</dbReference>
<accession>A0A7S3V6P4</accession>